<evidence type="ECO:0000313" key="8">
    <source>
        <dbReference type="Proteomes" id="UP000007523"/>
    </source>
</evidence>
<keyword evidence="3 6" id="KW-0378">Hydrolase</keyword>
<comment type="pathway">
    <text evidence="1">Glycan metabolism; L-arabinan degradation.</text>
</comment>
<proteinExistence type="inferred from homology"/>
<keyword evidence="4 6" id="KW-0326">Glycosidase</keyword>
<evidence type="ECO:0000256" key="3">
    <source>
        <dbReference type="ARBA" id="ARBA00022801"/>
    </source>
</evidence>
<dbReference type="InterPro" id="IPR006710">
    <property type="entry name" value="Glyco_hydro_43"/>
</dbReference>
<dbReference type="AlphaFoldDB" id="H6NPE7"/>
<evidence type="ECO:0000256" key="2">
    <source>
        <dbReference type="ARBA" id="ARBA00009865"/>
    </source>
</evidence>
<gene>
    <name evidence="7" type="ORF">PM3016_5891</name>
</gene>
<dbReference type="CDD" id="cd08981">
    <property type="entry name" value="GH43_Bt1873-like"/>
    <property type="match status" value="1"/>
</dbReference>
<feature type="site" description="Important for catalytic activity, responsible for pKa modulation of the active site Glu and correct orientation of both the proton donor and substrate" evidence="5">
    <location>
        <position position="158"/>
    </location>
</feature>
<accession>H6NPE7</accession>
<name>H6NPE7_9BACL</name>
<dbReference type="KEGG" id="pmq:PM3016_5891"/>
<dbReference type="Proteomes" id="UP000007523">
    <property type="component" value="Chromosome"/>
</dbReference>
<dbReference type="SUPFAM" id="SSF75005">
    <property type="entry name" value="Arabinanase/levansucrase/invertase"/>
    <property type="match status" value="1"/>
</dbReference>
<dbReference type="InterPro" id="IPR050727">
    <property type="entry name" value="GH43_arabinanases"/>
</dbReference>
<protein>
    <submittedName>
        <fullName evidence="7">Glycoside hydrolase family 43</fullName>
    </submittedName>
</protein>
<organism evidence="7 8">
    <name type="scientific">Paenibacillus mucilaginosus 3016</name>
    <dbReference type="NCBI Taxonomy" id="1116391"/>
    <lineage>
        <taxon>Bacteria</taxon>
        <taxon>Bacillati</taxon>
        <taxon>Bacillota</taxon>
        <taxon>Bacilli</taxon>
        <taxon>Bacillales</taxon>
        <taxon>Paenibacillaceae</taxon>
        <taxon>Paenibacillus</taxon>
    </lineage>
</organism>
<dbReference type="HOGENOM" id="CLU_048744_0_0_9"/>
<dbReference type="Pfam" id="PF04616">
    <property type="entry name" value="Glyco_hydro_43"/>
    <property type="match status" value="1"/>
</dbReference>
<dbReference type="Gene3D" id="2.115.10.20">
    <property type="entry name" value="Glycosyl hydrolase domain, family 43"/>
    <property type="match status" value="1"/>
</dbReference>
<sequence>MNIYNEASDTAHPKQGLRLSDIPAHDPFVVADRESGTYYLYTGSGPQLHGMKRCGVVTYKSADLRHWEGPYVVFTVPDGVWANPRHGAWAPEVHAYKGSYYLLVTLHNNDRRLPDSPLIPMPNHWRGTAVAVSSSLEGPFELLQPDGPAVHSSLMTLDGTLYIDEEGRPWMVYCHEWIQMRDGTVEAVPLRADLSRAAGEPVHLFQASEASWDTAERTPGVEGSIYVTDGCQLYRTRGGHLVMLWSSYDQGQYVQTQARSVSGSLKGPWEQLEPLVRGDSGHGMLFRTFEGTWMLILHQPFPMPDSRCKLYEMEDAGDRFRVVAAREDLHG</sequence>
<dbReference type="GO" id="GO:0005975">
    <property type="term" value="P:carbohydrate metabolic process"/>
    <property type="evidence" value="ECO:0007669"/>
    <property type="project" value="InterPro"/>
</dbReference>
<comment type="similarity">
    <text evidence="2 6">Belongs to the glycosyl hydrolase 43 family.</text>
</comment>
<dbReference type="GO" id="GO:0004553">
    <property type="term" value="F:hydrolase activity, hydrolyzing O-glycosyl compounds"/>
    <property type="evidence" value="ECO:0007669"/>
    <property type="project" value="InterPro"/>
</dbReference>
<keyword evidence="8" id="KW-1185">Reference proteome</keyword>
<dbReference type="PANTHER" id="PTHR43301:SF3">
    <property type="entry name" value="ARABINAN ENDO-1,5-ALPHA-L-ARABINOSIDASE A-RELATED"/>
    <property type="match status" value="1"/>
</dbReference>
<evidence type="ECO:0000256" key="5">
    <source>
        <dbReference type="PIRSR" id="PIRSR606710-2"/>
    </source>
</evidence>
<dbReference type="RefSeq" id="WP_014371862.1">
    <property type="nucleotide sequence ID" value="NC_016935.1"/>
</dbReference>
<dbReference type="STRING" id="1116391.PM3016_5891"/>
<dbReference type="InterPro" id="IPR023296">
    <property type="entry name" value="Glyco_hydro_beta-prop_sf"/>
</dbReference>
<evidence type="ECO:0000256" key="6">
    <source>
        <dbReference type="RuleBase" id="RU361187"/>
    </source>
</evidence>
<reference evidence="7 8" key="1">
    <citation type="journal article" date="2012" name="J. Bacteriol.">
        <title>Complete Genome Sequence of Paenibacillus mucilaginosus 3016, a Bacterium Functional as Microbial Fertilizer.</title>
        <authorList>
            <person name="Ma M."/>
            <person name="Wang Z."/>
            <person name="Li L."/>
            <person name="Jiang X."/>
            <person name="Guan D."/>
            <person name="Cao F."/>
            <person name="Chen H."/>
            <person name="Wang X."/>
            <person name="Shen D."/>
            <person name="Du B."/>
            <person name="Li J."/>
        </authorList>
    </citation>
    <scope>NUCLEOTIDE SEQUENCE [LARGE SCALE GENOMIC DNA]</scope>
    <source>
        <strain evidence="7 8">3016</strain>
    </source>
</reference>
<evidence type="ECO:0000313" key="7">
    <source>
        <dbReference type="EMBL" id="AFC32559.1"/>
    </source>
</evidence>
<evidence type="ECO:0000256" key="1">
    <source>
        <dbReference type="ARBA" id="ARBA00004834"/>
    </source>
</evidence>
<dbReference type="PANTHER" id="PTHR43301">
    <property type="entry name" value="ARABINAN ENDO-1,5-ALPHA-L-ARABINOSIDASE"/>
    <property type="match status" value="1"/>
</dbReference>
<evidence type="ECO:0000256" key="4">
    <source>
        <dbReference type="ARBA" id="ARBA00023295"/>
    </source>
</evidence>
<dbReference type="EMBL" id="CP003235">
    <property type="protein sequence ID" value="AFC32559.1"/>
    <property type="molecule type" value="Genomic_DNA"/>
</dbReference>